<dbReference type="EMBL" id="JACCFW010000001">
    <property type="protein sequence ID" value="NYJ76258.1"/>
    <property type="molecule type" value="Genomic_DNA"/>
</dbReference>
<dbReference type="Pfam" id="PF16571">
    <property type="entry name" value="FBP_C"/>
    <property type="match status" value="1"/>
</dbReference>
<dbReference type="InterPro" id="IPR032330">
    <property type="entry name" value="EF-G-binding_C"/>
</dbReference>
<comment type="caution">
    <text evidence="2">The sequence shown here is derived from an EMBL/GenBank/DDBJ whole genome shotgun (WGS) entry which is preliminary data.</text>
</comment>
<evidence type="ECO:0000259" key="1">
    <source>
        <dbReference type="Pfam" id="PF16571"/>
    </source>
</evidence>
<protein>
    <recommendedName>
        <fullName evidence="1">Elongation factor G-binding protein C-terminal treble-clef zinc-finger domain-containing protein</fullName>
    </recommendedName>
</protein>
<reference evidence="2 3" key="1">
    <citation type="submission" date="2020-07" db="EMBL/GenBank/DDBJ databases">
        <title>Sequencing the genomes of 1000 actinobacteria strains.</title>
        <authorList>
            <person name="Klenk H.-P."/>
        </authorList>
    </citation>
    <scope>NUCLEOTIDE SEQUENCE [LARGE SCALE GENOMIC DNA]</scope>
    <source>
        <strain evidence="2 3">DSM 29531</strain>
    </source>
</reference>
<gene>
    <name evidence="2" type="ORF">HNR15_003221</name>
</gene>
<organism evidence="2 3">
    <name type="scientific">Allobranchiibius huperziae</name>
    <dbReference type="NCBI Taxonomy" id="1874116"/>
    <lineage>
        <taxon>Bacteria</taxon>
        <taxon>Bacillati</taxon>
        <taxon>Actinomycetota</taxon>
        <taxon>Actinomycetes</taxon>
        <taxon>Micrococcales</taxon>
        <taxon>Dermacoccaceae</taxon>
        <taxon>Allobranchiibius</taxon>
    </lineage>
</organism>
<sequence>MHPLTETDLRASFVNASRREVAQATLPDLEPLDWERLDYLGWTDAKRPQMSYVVLPTGEGPVGIVLRTAARSAVRRKAMCAWCQDLAATEDAHMYVARRAGALGRRGNTVGTLICADFRCSRNVRRTPSIEEVGSDDPVDRAALIERRIQGLQERSARFAANVCSESDEDEPE</sequence>
<proteinExistence type="predicted"/>
<accession>A0A853DHL5</accession>
<dbReference type="Proteomes" id="UP000571817">
    <property type="component" value="Unassembled WGS sequence"/>
</dbReference>
<evidence type="ECO:0000313" key="2">
    <source>
        <dbReference type="EMBL" id="NYJ76258.1"/>
    </source>
</evidence>
<dbReference type="AlphaFoldDB" id="A0A853DHL5"/>
<evidence type="ECO:0000313" key="3">
    <source>
        <dbReference type="Proteomes" id="UP000571817"/>
    </source>
</evidence>
<keyword evidence="3" id="KW-1185">Reference proteome</keyword>
<feature type="domain" description="Elongation factor G-binding protein C-terminal treble-clef zinc-finger" evidence="1">
    <location>
        <begin position="8"/>
        <end position="163"/>
    </location>
</feature>
<dbReference type="RefSeq" id="WP_179483337.1">
    <property type="nucleotide sequence ID" value="NZ_JACCFW010000001.1"/>
</dbReference>
<name>A0A853DHL5_9MICO</name>